<dbReference type="SMART" id="SM00903">
    <property type="entry name" value="Flavin_Reduct"/>
    <property type="match status" value="1"/>
</dbReference>
<evidence type="ECO:0000313" key="6">
    <source>
        <dbReference type="EMBL" id="KXU04307.1"/>
    </source>
</evidence>
<evidence type="ECO:0000259" key="4">
    <source>
        <dbReference type="SMART" id="SM00903"/>
    </source>
</evidence>
<dbReference type="EMBL" id="LQXV01000390">
    <property type="protein sequence ID" value="KXU04307.1"/>
    <property type="molecule type" value="Genomic_DNA"/>
</dbReference>
<dbReference type="SUPFAM" id="SSF50475">
    <property type="entry name" value="FMN-binding split barrel"/>
    <property type="match status" value="1"/>
</dbReference>
<dbReference type="AlphaFoldDB" id="A0A139QP74"/>
<sequence>MKKTFNTSKFYYAFPIFILGYKDEKFSYNITTCSSSFSLGDMVVIGMFKGSNAVKQISKFKEFTINIPTKEQGFLMEKAGFLTKRDKLTLLSVPYELSSVIDAPLLEKCPVSMECRVEQIQEFGEYVNFTARIINRWCDETLLDTKGNFKSAIFSPIEYIGDEKRRVYRYLDDKNSDKLGTFIRSSKYD</sequence>
<evidence type="ECO:0000313" key="7">
    <source>
        <dbReference type="Proteomes" id="UP000070198"/>
    </source>
</evidence>
<comment type="cofactor">
    <cofactor evidence="1">
        <name>FMN</name>
        <dbReference type="ChEBI" id="CHEBI:58210"/>
    </cofactor>
</comment>
<dbReference type="Proteomes" id="UP000070198">
    <property type="component" value="Unassembled WGS sequence"/>
</dbReference>
<evidence type="ECO:0000313" key="5">
    <source>
        <dbReference type="EMBL" id="KXT63660.1"/>
    </source>
</evidence>
<dbReference type="Proteomes" id="UP000071927">
    <property type="component" value="Unassembled WGS sequence"/>
</dbReference>
<dbReference type="GO" id="GO:0016646">
    <property type="term" value="F:oxidoreductase activity, acting on the CH-NH group of donors, NAD or NADP as acceptor"/>
    <property type="evidence" value="ECO:0007669"/>
    <property type="project" value="UniProtKB-ARBA"/>
</dbReference>
<comment type="similarity">
    <text evidence="3">Belongs to the flavoredoxin family.</text>
</comment>
<dbReference type="InterPro" id="IPR012349">
    <property type="entry name" value="Split_barrel_FMN-bd"/>
</dbReference>
<evidence type="ECO:0000313" key="8">
    <source>
        <dbReference type="Proteomes" id="UP000071927"/>
    </source>
</evidence>
<dbReference type="RefSeq" id="WP_061459268.1">
    <property type="nucleotide sequence ID" value="NZ_KQ968761.1"/>
</dbReference>
<reference evidence="7 8" key="1">
    <citation type="submission" date="2016-01" db="EMBL/GenBank/DDBJ databases">
        <title>Highly variable Streptococcus oralis are common among viridans streptococci isolated from primates.</title>
        <authorList>
            <person name="Denapaite D."/>
            <person name="Rieger M."/>
            <person name="Koendgen S."/>
            <person name="Brueckner R."/>
            <person name="Ochigava I."/>
            <person name="Kappeler P."/>
            <person name="Maetz-Rensing K."/>
            <person name="Leendertz F."/>
            <person name="Hakenbeck R."/>
        </authorList>
    </citation>
    <scope>NUCLEOTIDE SEQUENCE [LARGE SCALE GENOMIC DNA]</scope>
    <source>
        <strain evidence="5 7">DD02</strain>
        <strain evidence="6 8">DD03</strain>
    </source>
</reference>
<feature type="domain" description="Flavin reductase like" evidence="4">
    <location>
        <begin position="10"/>
        <end position="151"/>
    </location>
</feature>
<dbReference type="PANTHER" id="PTHR43567:SF1">
    <property type="entry name" value="FLAVOREDOXIN"/>
    <property type="match status" value="1"/>
</dbReference>
<dbReference type="PATRIC" id="fig|315405.11.peg.2535"/>
<organism evidence="6 8">
    <name type="scientific">Streptococcus gallolyticus</name>
    <dbReference type="NCBI Taxonomy" id="315405"/>
    <lineage>
        <taxon>Bacteria</taxon>
        <taxon>Bacillati</taxon>
        <taxon>Bacillota</taxon>
        <taxon>Bacilli</taxon>
        <taxon>Lactobacillales</taxon>
        <taxon>Streptococcaceae</taxon>
        <taxon>Streptococcus</taxon>
    </lineage>
</organism>
<proteinExistence type="inferred from homology"/>
<gene>
    <name evidence="5" type="ORF">SGADD02_02171</name>
    <name evidence="6" type="ORF">SGADD03_01889</name>
</gene>
<name>A0A139QP74_9STRE</name>
<comment type="caution">
    <text evidence="6">The sequence shown here is derived from an EMBL/GenBank/DDBJ whole genome shotgun (WGS) entry which is preliminary data.</text>
</comment>
<evidence type="ECO:0000256" key="2">
    <source>
        <dbReference type="ARBA" id="ARBA00022630"/>
    </source>
</evidence>
<dbReference type="InterPro" id="IPR002563">
    <property type="entry name" value="Flavin_Rdtase-like_dom"/>
</dbReference>
<protein>
    <recommendedName>
        <fullName evidence="4">Flavin reductase like domain-containing protein</fullName>
    </recommendedName>
</protein>
<evidence type="ECO:0000256" key="1">
    <source>
        <dbReference type="ARBA" id="ARBA00001917"/>
    </source>
</evidence>
<dbReference type="EMBL" id="LQOF01000451">
    <property type="protein sequence ID" value="KXT63660.1"/>
    <property type="molecule type" value="Genomic_DNA"/>
</dbReference>
<dbReference type="Pfam" id="PF01613">
    <property type="entry name" value="Flavin_Reduct"/>
    <property type="match status" value="1"/>
</dbReference>
<accession>A0A139QP74</accession>
<dbReference type="InterPro" id="IPR052174">
    <property type="entry name" value="Flavoredoxin"/>
</dbReference>
<dbReference type="GO" id="GO:0010181">
    <property type="term" value="F:FMN binding"/>
    <property type="evidence" value="ECO:0007669"/>
    <property type="project" value="InterPro"/>
</dbReference>
<dbReference type="PANTHER" id="PTHR43567">
    <property type="entry name" value="FLAVOREDOXIN-RELATED-RELATED"/>
    <property type="match status" value="1"/>
</dbReference>
<keyword evidence="2" id="KW-0285">Flavoprotein</keyword>
<evidence type="ECO:0000256" key="3">
    <source>
        <dbReference type="ARBA" id="ARBA00038054"/>
    </source>
</evidence>
<dbReference type="Gene3D" id="2.30.110.10">
    <property type="entry name" value="Electron Transport, Fmn-binding Protein, Chain A"/>
    <property type="match status" value="1"/>
</dbReference>